<name>A0A5C5XFP8_9PLAN</name>
<dbReference type="RefSeq" id="WP_261343167.1">
    <property type="nucleotide sequence ID" value="NZ_SJPG01000001.1"/>
</dbReference>
<evidence type="ECO:0000313" key="2">
    <source>
        <dbReference type="Proteomes" id="UP000316095"/>
    </source>
</evidence>
<comment type="caution">
    <text evidence="1">The sequence shown here is derived from an EMBL/GenBank/DDBJ whole genome shotgun (WGS) entry which is preliminary data.</text>
</comment>
<sequence length="42" mass="4522">MKAIKFSAYMGGDIPSTWNVMARQLLGRQGQEVGPGNKGIVD</sequence>
<evidence type="ECO:0000313" key="1">
    <source>
        <dbReference type="EMBL" id="TWT60702.1"/>
    </source>
</evidence>
<keyword evidence="2" id="KW-1185">Reference proteome</keyword>
<dbReference type="AlphaFoldDB" id="A0A5C5XFP8"/>
<protein>
    <submittedName>
        <fullName evidence="1">Uncharacterized protein</fullName>
    </submittedName>
</protein>
<organism evidence="1 2">
    <name type="scientific">Rubinisphaera italica</name>
    <dbReference type="NCBI Taxonomy" id="2527969"/>
    <lineage>
        <taxon>Bacteria</taxon>
        <taxon>Pseudomonadati</taxon>
        <taxon>Planctomycetota</taxon>
        <taxon>Planctomycetia</taxon>
        <taxon>Planctomycetales</taxon>
        <taxon>Planctomycetaceae</taxon>
        <taxon>Rubinisphaera</taxon>
    </lineage>
</organism>
<proteinExistence type="predicted"/>
<gene>
    <name evidence="1" type="ORF">Pan54_14290</name>
</gene>
<reference evidence="1 2" key="1">
    <citation type="submission" date="2019-02" db="EMBL/GenBank/DDBJ databases">
        <title>Deep-cultivation of Planctomycetes and their phenomic and genomic characterization uncovers novel biology.</title>
        <authorList>
            <person name="Wiegand S."/>
            <person name="Jogler M."/>
            <person name="Boedeker C."/>
            <person name="Pinto D."/>
            <person name="Vollmers J."/>
            <person name="Rivas-Marin E."/>
            <person name="Kohn T."/>
            <person name="Peeters S.H."/>
            <person name="Heuer A."/>
            <person name="Rast P."/>
            <person name="Oberbeckmann S."/>
            <person name="Bunk B."/>
            <person name="Jeske O."/>
            <person name="Meyerdierks A."/>
            <person name="Storesund J.E."/>
            <person name="Kallscheuer N."/>
            <person name="Luecker S."/>
            <person name="Lage O.M."/>
            <person name="Pohl T."/>
            <person name="Merkel B.J."/>
            <person name="Hornburger P."/>
            <person name="Mueller R.-W."/>
            <person name="Bruemmer F."/>
            <person name="Labrenz M."/>
            <person name="Spormann A.M."/>
            <person name="Op Den Camp H."/>
            <person name="Overmann J."/>
            <person name="Amann R."/>
            <person name="Jetten M.S.M."/>
            <person name="Mascher T."/>
            <person name="Medema M.H."/>
            <person name="Devos D.P."/>
            <person name="Kaster A.-K."/>
            <person name="Ovreas L."/>
            <person name="Rohde M."/>
            <person name="Galperin M.Y."/>
            <person name="Jogler C."/>
        </authorList>
    </citation>
    <scope>NUCLEOTIDE SEQUENCE [LARGE SCALE GENOMIC DNA]</scope>
    <source>
        <strain evidence="1 2">Pan54</strain>
    </source>
</reference>
<accession>A0A5C5XFP8</accession>
<dbReference type="EMBL" id="SJPG01000001">
    <property type="protein sequence ID" value="TWT60702.1"/>
    <property type="molecule type" value="Genomic_DNA"/>
</dbReference>
<dbReference type="Proteomes" id="UP000316095">
    <property type="component" value="Unassembled WGS sequence"/>
</dbReference>